<keyword evidence="3" id="KW-1185">Reference proteome</keyword>
<dbReference type="InterPro" id="IPR007110">
    <property type="entry name" value="Ig-like_dom"/>
</dbReference>
<evidence type="ECO:0000313" key="2">
    <source>
        <dbReference type="EMBL" id="KAI5610642.1"/>
    </source>
</evidence>
<organism evidence="2 3">
    <name type="scientific">Silurus asotus</name>
    <name type="common">Amur catfish</name>
    <name type="synonym">Parasilurus asotus</name>
    <dbReference type="NCBI Taxonomy" id="30991"/>
    <lineage>
        <taxon>Eukaryota</taxon>
        <taxon>Metazoa</taxon>
        <taxon>Chordata</taxon>
        <taxon>Craniata</taxon>
        <taxon>Vertebrata</taxon>
        <taxon>Euteleostomi</taxon>
        <taxon>Actinopterygii</taxon>
        <taxon>Neopterygii</taxon>
        <taxon>Teleostei</taxon>
        <taxon>Ostariophysi</taxon>
        <taxon>Siluriformes</taxon>
        <taxon>Siluridae</taxon>
        <taxon>Silurus</taxon>
    </lineage>
</organism>
<feature type="non-terminal residue" evidence="2">
    <location>
        <position position="1"/>
    </location>
</feature>
<dbReference type="EMBL" id="MU571516">
    <property type="protein sequence ID" value="KAI5610642.1"/>
    <property type="molecule type" value="Genomic_DNA"/>
</dbReference>
<dbReference type="InterPro" id="IPR013783">
    <property type="entry name" value="Ig-like_fold"/>
</dbReference>
<feature type="domain" description="Ig-like" evidence="1">
    <location>
        <begin position="2"/>
        <end position="86"/>
    </location>
</feature>
<dbReference type="SUPFAM" id="SSF48726">
    <property type="entry name" value="Immunoglobulin"/>
    <property type="match status" value="1"/>
</dbReference>
<dbReference type="Gene3D" id="2.60.40.10">
    <property type="entry name" value="Immunoglobulins"/>
    <property type="match status" value="1"/>
</dbReference>
<dbReference type="AlphaFoldDB" id="A0AAD5A7N7"/>
<evidence type="ECO:0000259" key="1">
    <source>
        <dbReference type="PROSITE" id="PS50835"/>
    </source>
</evidence>
<reference evidence="2" key="1">
    <citation type="submission" date="2018-07" db="EMBL/GenBank/DDBJ databases">
        <title>Comparative genomics of catfishes provides insights into carnivory and benthic adaptation.</title>
        <authorList>
            <person name="Zhang Y."/>
            <person name="Wang D."/>
            <person name="Peng Z."/>
            <person name="Zheng S."/>
            <person name="Shao F."/>
            <person name="Tao W."/>
        </authorList>
    </citation>
    <scope>NUCLEOTIDE SEQUENCE</scope>
    <source>
        <strain evidence="2">Chongqing</strain>
    </source>
</reference>
<gene>
    <name evidence="2" type="ORF">C0J50_12000</name>
</gene>
<protein>
    <submittedName>
        <fullName evidence="2">Sialoadhesin-like</fullName>
    </submittedName>
</protein>
<name>A0AAD5A7N7_SILAS</name>
<comment type="caution">
    <text evidence="2">The sequence shown here is derived from an EMBL/GenBank/DDBJ whole genome shotgun (WGS) entry which is preliminary data.</text>
</comment>
<dbReference type="PROSITE" id="PS50835">
    <property type="entry name" value="IG_LIKE"/>
    <property type="match status" value="1"/>
</dbReference>
<evidence type="ECO:0000313" key="3">
    <source>
        <dbReference type="Proteomes" id="UP001205998"/>
    </source>
</evidence>
<dbReference type="InterPro" id="IPR036179">
    <property type="entry name" value="Ig-like_dom_sf"/>
</dbReference>
<dbReference type="Proteomes" id="UP001205998">
    <property type="component" value="Unassembled WGS sequence"/>
</dbReference>
<sequence>KPTLTLRSFPWSLINSEDTITLSCDLQDWTAWEFFWYRNTQIVSNVAMKTNTLSVNVSNAGETEYQCGARQSSDYKTVYSDRVKITEKGTS</sequence>
<proteinExistence type="predicted"/>
<accession>A0AAD5A7N7</accession>